<dbReference type="PANTHER" id="PTHR46619:SF4">
    <property type="entry name" value="XS DOMAIN-CONTAINING PROTEIN-RELATED"/>
    <property type="match status" value="1"/>
</dbReference>
<keyword evidence="3" id="KW-1185">Reference proteome</keyword>
<feature type="region of interest" description="Disordered" evidence="1">
    <location>
        <begin position="506"/>
        <end position="533"/>
    </location>
</feature>
<feature type="compositionally biased region" description="Basic residues" evidence="1">
    <location>
        <begin position="640"/>
        <end position="653"/>
    </location>
</feature>
<feature type="region of interest" description="Disordered" evidence="1">
    <location>
        <begin position="1"/>
        <end position="68"/>
    </location>
</feature>
<evidence type="ECO:0000313" key="2">
    <source>
        <dbReference type="EMBL" id="KAJ7974937.1"/>
    </source>
</evidence>
<dbReference type="KEGG" id="qsa:O6P43_004929"/>
<feature type="region of interest" description="Disordered" evidence="1">
    <location>
        <begin position="678"/>
        <end position="710"/>
    </location>
</feature>
<gene>
    <name evidence="2" type="ORF">O6P43_004929</name>
</gene>
<comment type="caution">
    <text evidence="2">The sequence shown here is derived from an EMBL/GenBank/DDBJ whole genome shotgun (WGS) entry which is preliminary data.</text>
</comment>
<proteinExistence type="predicted"/>
<dbReference type="Proteomes" id="UP001163823">
    <property type="component" value="Chromosome 3"/>
</dbReference>
<organism evidence="2 3">
    <name type="scientific">Quillaja saponaria</name>
    <name type="common">Soap bark tree</name>
    <dbReference type="NCBI Taxonomy" id="32244"/>
    <lineage>
        <taxon>Eukaryota</taxon>
        <taxon>Viridiplantae</taxon>
        <taxon>Streptophyta</taxon>
        <taxon>Embryophyta</taxon>
        <taxon>Tracheophyta</taxon>
        <taxon>Spermatophyta</taxon>
        <taxon>Magnoliopsida</taxon>
        <taxon>eudicotyledons</taxon>
        <taxon>Gunneridae</taxon>
        <taxon>Pentapetalae</taxon>
        <taxon>rosids</taxon>
        <taxon>fabids</taxon>
        <taxon>Fabales</taxon>
        <taxon>Quillajaceae</taxon>
        <taxon>Quillaja</taxon>
    </lineage>
</organism>
<feature type="compositionally biased region" description="Basic and acidic residues" evidence="1">
    <location>
        <begin position="515"/>
        <end position="533"/>
    </location>
</feature>
<evidence type="ECO:0000256" key="1">
    <source>
        <dbReference type="SAM" id="MobiDB-lite"/>
    </source>
</evidence>
<evidence type="ECO:0000313" key="3">
    <source>
        <dbReference type="Proteomes" id="UP001163823"/>
    </source>
</evidence>
<dbReference type="PANTHER" id="PTHR46619">
    <property type="entry name" value="RNA RECOGNITION MOTIF XS DOMAIN PROTEIN-RELATED"/>
    <property type="match status" value="1"/>
</dbReference>
<feature type="compositionally biased region" description="Acidic residues" evidence="1">
    <location>
        <begin position="696"/>
        <end position="710"/>
    </location>
</feature>
<feature type="compositionally biased region" description="Polar residues" evidence="1">
    <location>
        <begin position="623"/>
        <end position="632"/>
    </location>
</feature>
<feature type="region of interest" description="Disordered" evidence="1">
    <location>
        <begin position="607"/>
        <end position="654"/>
    </location>
</feature>
<sequence length="835" mass="96959">MHSRRHEEHATVSPAPKLRAQHRLEVGSGPYRKTHHDGFDRSPIPKRSLSPPKLDGLRKGVGVSRKSDSYDRRDYDWHLGGVRTHQIRSRSPPIEQARKRPHFDEGVIHKNSAPPLELRSRYELPKTMEYNIEDENPNAKHEYGYAHVNSKINKKKDCSESRSSGVGRGMLDHKLMINEDELHESYRLPPDKGLTSYFEETGGHQPLLSRTVDTRRIDHERLQHQDPLPSDKLPVTEYYEGREKPLFHTMDRYCVASDPYSKDFVSTSQFRDSGSSSTDMLSRGFLYSHRDDTRLLPSNELSRSSGKLTEAVRFDGYGQRPLVINTRLPEGKRIMECYQQREYSPTRSEHEEYFHSKSQDTSYNELGYRSDDLYRRMHPHARVNYEQAEMEYDNRDSTRSSILHPVVDRIANVEDSYVTHGKGTIHVQPSLQKQKILDYPDMIRTSIASKQGEEYPGSGYSHSEASRKMYREYDFSNLGASEADRMPAFRSESGFRRDAVPRFQQERFQSSVSKYDSETYRHSPREQGMKEELGVYESDRLLKRRYNVEEETNVHDPRKIILGKQKGPKEFRDRYDSCEEWIDDEDISLLYSSGKLGFDREIHRNAEGEYNGQDGGEDFESNEWFSSQNSLAHPQGRSVGYHKHGGRYVKGHQKSSSLSLYKSQHFYKRSVLHKHPKVQKQNYGYDEKQHSNNDELSGDWENLTESEPSEGSEEFKQMVHEAFLVYSKKLSVNRSVQRRYKEQGKSGSLYCIVCGRSLSKEFMDTQRLVNHAFMSRKIGLRAKHLGLHRAICVLLGWDTVVPHDTITWVPHVLPDAEALAQKEDLILWPPSCYHP</sequence>
<feature type="compositionally biased region" description="Basic and acidic residues" evidence="1">
    <location>
        <begin position="1"/>
        <end position="10"/>
    </location>
</feature>
<accession>A0AAD7Q4V5</accession>
<dbReference type="AlphaFoldDB" id="A0AAD7Q4V5"/>
<dbReference type="EMBL" id="JARAOO010000003">
    <property type="protein sequence ID" value="KAJ7974937.1"/>
    <property type="molecule type" value="Genomic_DNA"/>
</dbReference>
<protein>
    <submittedName>
        <fullName evidence="2">XS domain protein</fullName>
    </submittedName>
</protein>
<name>A0AAD7Q4V5_QUISA</name>
<reference evidence="2" key="1">
    <citation type="journal article" date="2023" name="Science">
        <title>Elucidation of the pathway for biosynthesis of saponin adjuvants from the soapbark tree.</title>
        <authorList>
            <person name="Reed J."/>
            <person name="Orme A."/>
            <person name="El-Demerdash A."/>
            <person name="Owen C."/>
            <person name="Martin L.B.B."/>
            <person name="Misra R.C."/>
            <person name="Kikuchi S."/>
            <person name="Rejzek M."/>
            <person name="Martin A.C."/>
            <person name="Harkess A."/>
            <person name="Leebens-Mack J."/>
            <person name="Louveau T."/>
            <person name="Stephenson M.J."/>
            <person name="Osbourn A."/>
        </authorList>
    </citation>
    <scope>NUCLEOTIDE SEQUENCE</scope>
    <source>
        <strain evidence="2">S10</strain>
    </source>
</reference>